<keyword evidence="1" id="KW-0472">Membrane</keyword>
<feature type="transmembrane region" description="Helical" evidence="1">
    <location>
        <begin position="33"/>
        <end position="54"/>
    </location>
</feature>
<evidence type="ECO:0000256" key="1">
    <source>
        <dbReference type="SAM" id="Phobius"/>
    </source>
</evidence>
<dbReference type="RefSeq" id="WP_050741852.1">
    <property type="nucleotide sequence ID" value="NZ_LGYO01000067.1"/>
</dbReference>
<sequence length="61" mass="6669">MKNSVLYPMAIAIMIVALLCMTLNLTVVSFPDWAIRITGIVMLADLAVLSFLTARSKKGKN</sequence>
<keyword evidence="3" id="KW-1185">Reference proteome</keyword>
<evidence type="ECO:0000313" key="2">
    <source>
        <dbReference type="EMBL" id="KNZ40344.1"/>
    </source>
</evidence>
<dbReference type="Proteomes" id="UP000036873">
    <property type="component" value="Unassembled WGS sequence"/>
</dbReference>
<name>A0A0L6TVR5_9FIRM</name>
<reference evidence="3" key="1">
    <citation type="submission" date="2015-07" db="EMBL/GenBank/DDBJ databases">
        <title>Draft genome sequence of Acetobacterium bakii DSM 8293, a potential psychrophilic chemical producer through syngas fermentation.</title>
        <authorList>
            <person name="Song Y."/>
            <person name="Hwang S."/>
            <person name="Cho B.-K."/>
        </authorList>
    </citation>
    <scope>NUCLEOTIDE SEQUENCE [LARGE SCALE GENOMIC DNA]</scope>
    <source>
        <strain evidence="3">DSM 8239</strain>
    </source>
</reference>
<feature type="transmembrane region" description="Helical" evidence="1">
    <location>
        <begin position="7"/>
        <end position="27"/>
    </location>
</feature>
<dbReference type="AlphaFoldDB" id="A0A0L6TVR5"/>
<accession>A0A0L6TVR5</accession>
<keyword evidence="1" id="KW-1133">Transmembrane helix</keyword>
<comment type="caution">
    <text evidence="2">The sequence shown here is derived from an EMBL/GenBank/DDBJ whole genome shotgun (WGS) entry which is preliminary data.</text>
</comment>
<dbReference type="EMBL" id="LGYO01000067">
    <property type="protein sequence ID" value="KNZ40344.1"/>
    <property type="molecule type" value="Genomic_DNA"/>
</dbReference>
<dbReference type="STRING" id="52689.AKG39_18315"/>
<protein>
    <submittedName>
        <fullName evidence="2">Uncharacterized protein</fullName>
    </submittedName>
</protein>
<gene>
    <name evidence="2" type="ORF">AKG39_18315</name>
</gene>
<organism evidence="2 3">
    <name type="scientific">Acetobacterium bakii</name>
    <dbReference type="NCBI Taxonomy" id="52689"/>
    <lineage>
        <taxon>Bacteria</taxon>
        <taxon>Bacillati</taxon>
        <taxon>Bacillota</taxon>
        <taxon>Clostridia</taxon>
        <taxon>Eubacteriales</taxon>
        <taxon>Eubacteriaceae</taxon>
        <taxon>Acetobacterium</taxon>
    </lineage>
</organism>
<proteinExistence type="predicted"/>
<evidence type="ECO:0000313" key="3">
    <source>
        <dbReference type="Proteomes" id="UP000036873"/>
    </source>
</evidence>
<keyword evidence="1" id="KW-0812">Transmembrane</keyword>